<reference evidence="7" key="1">
    <citation type="submission" date="2023-01" db="EMBL/GenBank/DDBJ databases">
        <title>Key to firefly adult light organ development and bioluminescence: homeobox transcription factors regulate luciferase expression and transportation to peroxisome.</title>
        <authorList>
            <person name="Fu X."/>
        </authorList>
    </citation>
    <scope>NUCLEOTIDE SEQUENCE [LARGE SCALE GENOMIC DNA]</scope>
</reference>
<dbReference type="EMBL" id="JARPUR010000001">
    <property type="protein sequence ID" value="KAK4883899.1"/>
    <property type="molecule type" value="Genomic_DNA"/>
</dbReference>
<protein>
    <recommendedName>
        <fullName evidence="5">Ubiquinone biosynthesis O-methyltransferase, mitochondrial</fullName>
    </recommendedName>
    <alternativeName>
        <fullName evidence="5">3-demethylubiquinol 3-O-methyltransferase</fullName>
        <ecNumber evidence="5">2.1.1.64</ecNumber>
    </alternativeName>
    <alternativeName>
        <fullName evidence="5">3-demethylubiquinone 3-O-methyltransferase</fullName>
        <ecNumber evidence="5">2.1.1.-</ecNumber>
    </alternativeName>
    <alternativeName>
        <fullName evidence="5">Polyprenyldihydroxybenzoate methyltransferase</fullName>
        <ecNumber evidence="5">2.1.1.114</ecNumber>
    </alternativeName>
</protein>
<feature type="binding site" evidence="5">
    <location>
        <position position="62"/>
    </location>
    <ligand>
        <name>S-adenosyl-L-methionine</name>
        <dbReference type="ChEBI" id="CHEBI:59789"/>
    </ligand>
</feature>
<accession>A0AAN7PEK3</accession>
<dbReference type="EC" id="2.1.1.-" evidence="5"/>
<evidence type="ECO:0000256" key="4">
    <source>
        <dbReference type="ARBA" id="ARBA00022691"/>
    </source>
</evidence>
<comment type="catalytic activity">
    <reaction evidence="5">
        <text>a 3-demethylubiquinol + S-adenosyl-L-methionine = a ubiquinol + S-adenosyl-L-homocysteine + H(+)</text>
        <dbReference type="Rhea" id="RHEA:44380"/>
        <dbReference type="Rhea" id="RHEA-COMP:9566"/>
        <dbReference type="Rhea" id="RHEA-COMP:10914"/>
        <dbReference type="ChEBI" id="CHEBI:15378"/>
        <dbReference type="ChEBI" id="CHEBI:17976"/>
        <dbReference type="ChEBI" id="CHEBI:57856"/>
        <dbReference type="ChEBI" id="CHEBI:59789"/>
        <dbReference type="ChEBI" id="CHEBI:84422"/>
        <dbReference type="EC" id="2.1.1.64"/>
    </reaction>
</comment>
<dbReference type="GO" id="GO:0031314">
    <property type="term" value="C:extrinsic component of mitochondrial inner membrane"/>
    <property type="evidence" value="ECO:0007669"/>
    <property type="project" value="UniProtKB-UniRule"/>
</dbReference>
<comment type="subunit">
    <text evidence="5">Component of a multi-subunit COQ enzyme complex.</text>
</comment>
<feature type="binding site" evidence="5">
    <location>
        <position position="167"/>
    </location>
    <ligand>
        <name>Mg(2+)</name>
        <dbReference type="ChEBI" id="CHEBI:18420"/>
    </ligand>
</feature>
<feature type="binding site" evidence="5">
    <location>
        <position position="163"/>
    </location>
    <ligand>
        <name>S-adenosyl-L-methionine</name>
        <dbReference type="ChEBI" id="CHEBI:59789"/>
    </ligand>
</feature>
<comment type="similarity">
    <text evidence="5">Belongs to the class I-like SAM-binding methyltransferase superfamily. UbiG/COQ3 family.</text>
</comment>
<dbReference type="EC" id="2.1.1.114" evidence="5"/>
<dbReference type="GO" id="GO:0046872">
    <property type="term" value="F:metal ion binding"/>
    <property type="evidence" value="ECO:0007669"/>
    <property type="project" value="UniProtKB-KW"/>
</dbReference>
<dbReference type="PANTHER" id="PTHR43464">
    <property type="entry name" value="METHYLTRANSFERASE"/>
    <property type="match status" value="1"/>
</dbReference>
<keyword evidence="5" id="KW-0496">Mitochondrion</keyword>
<keyword evidence="5" id="KW-0472">Membrane</keyword>
<proteinExistence type="inferred from homology"/>
<dbReference type="EC" id="2.1.1.64" evidence="5"/>
<keyword evidence="5" id="KW-0460">Magnesium</keyword>
<keyword evidence="7" id="KW-1185">Reference proteome</keyword>
<dbReference type="PANTHER" id="PTHR43464:SF19">
    <property type="entry name" value="UBIQUINONE BIOSYNTHESIS O-METHYLTRANSFERASE, MITOCHONDRIAL"/>
    <property type="match status" value="1"/>
</dbReference>
<keyword evidence="5" id="KW-0999">Mitochondrion inner membrane</keyword>
<comment type="catalytic activity">
    <reaction evidence="5">
        <text>a 3,4-dihydroxy-5-(all-trans-polyprenyl)benzoate + S-adenosyl-L-methionine = a 4-hydroxy-3-methoxy-5-(all-trans-polyprenyl)benzoate + S-adenosyl-L-homocysteine + H(+)</text>
        <dbReference type="Rhea" id="RHEA:44452"/>
        <dbReference type="Rhea" id="RHEA-COMP:10930"/>
        <dbReference type="Rhea" id="RHEA-COMP:10931"/>
        <dbReference type="ChEBI" id="CHEBI:15378"/>
        <dbReference type="ChEBI" id="CHEBI:57856"/>
        <dbReference type="ChEBI" id="CHEBI:59789"/>
        <dbReference type="ChEBI" id="CHEBI:64694"/>
        <dbReference type="ChEBI" id="CHEBI:84443"/>
        <dbReference type="EC" id="2.1.1.114"/>
    </reaction>
</comment>
<evidence type="ECO:0000256" key="2">
    <source>
        <dbReference type="ARBA" id="ARBA00022679"/>
    </source>
</evidence>
<gene>
    <name evidence="5" type="primary">coq3</name>
    <name evidence="6" type="ORF">RN001_000170</name>
</gene>
<sequence>MLSRIVKLPTNRRVLPGTANVSGQTKNSTVDQQQITNFNELKTNWWIEDGIMKPLHSLNKIRVPFVRDGLINTGLVHKQFVNTPQPLKNLQLLEVGCGGGILTEPLARLGCTITGIDAASDLINLAKEHKKQDPRLTCIHYNFDTVENHALTHAGKYDGVVASEVIEHVNDKDVFLKSCVACLKPKGSIFLTTLNQTMLTWIFGIIVSENVLRIVPKGAHEWDKLMQPHRLQKLLEDNGCRTRVIHGMFYNFLTNNWSWISDTSVSYAIHAIKN</sequence>
<evidence type="ECO:0000313" key="7">
    <source>
        <dbReference type="Proteomes" id="UP001353858"/>
    </source>
</evidence>
<evidence type="ECO:0000256" key="3">
    <source>
        <dbReference type="ARBA" id="ARBA00022688"/>
    </source>
</evidence>
<evidence type="ECO:0000256" key="1">
    <source>
        <dbReference type="ARBA" id="ARBA00022603"/>
    </source>
</evidence>
<dbReference type="InterPro" id="IPR010233">
    <property type="entry name" value="UbiG_MeTrfase"/>
</dbReference>
<dbReference type="HAMAP" id="MF_00472">
    <property type="entry name" value="UbiG"/>
    <property type="match status" value="1"/>
</dbReference>
<dbReference type="GO" id="GO:0010420">
    <property type="term" value="F:polyprenyldihydroxybenzoate methyltransferase activity"/>
    <property type="evidence" value="ECO:0007669"/>
    <property type="project" value="UniProtKB-UniRule"/>
</dbReference>
<feature type="binding site" evidence="5">
    <location>
        <position position="168"/>
    </location>
    <ligand>
        <name>Mg(2+)</name>
        <dbReference type="ChEBI" id="CHEBI:18420"/>
    </ligand>
</feature>
<comment type="catalytic activity">
    <reaction evidence="5">
        <text>a 3-demethylubiquinone + S-adenosyl-L-methionine = a ubiquinone + S-adenosyl-L-homocysteine</text>
        <dbReference type="Rhea" id="RHEA:81215"/>
        <dbReference type="Rhea" id="RHEA-COMP:9565"/>
        <dbReference type="Rhea" id="RHEA-COMP:19654"/>
        <dbReference type="ChEBI" id="CHEBI:16389"/>
        <dbReference type="ChEBI" id="CHEBI:57856"/>
        <dbReference type="ChEBI" id="CHEBI:59789"/>
        <dbReference type="ChEBI" id="CHEBI:231825"/>
    </reaction>
</comment>
<keyword evidence="2 5" id="KW-0808">Transferase</keyword>
<comment type="subcellular location">
    <subcellularLocation>
        <location evidence="5">Mitochondrion inner membrane</location>
        <topology evidence="5">Peripheral membrane protein</topology>
        <orientation evidence="5">Matrix side</orientation>
    </subcellularLocation>
</comment>
<keyword evidence="3 5" id="KW-0831">Ubiquinone biosynthesis</keyword>
<comment type="caution">
    <text evidence="6">The sequence shown here is derived from an EMBL/GenBank/DDBJ whole genome shotgun (WGS) entry which is preliminary data.</text>
</comment>
<name>A0AAN7PEK3_9COLE</name>
<feature type="binding site" evidence="5">
    <location>
        <position position="164"/>
    </location>
    <ligand>
        <name>Mg(2+)</name>
        <dbReference type="ChEBI" id="CHEBI:18420"/>
    </ligand>
</feature>
<feature type="binding site" evidence="5">
    <location>
        <position position="117"/>
    </location>
    <ligand>
        <name>S-adenosyl-L-methionine</name>
        <dbReference type="ChEBI" id="CHEBI:59789"/>
    </ligand>
</feature>
<comment type="function">
    <text evidence="5">O-methyltransferase required for two non-consecutive steps during ubiquinone biosynthesis. Catalyzes the 2 O-methylation of 3,4-dihydroxy-5-(all-trans-polyprenyl)benzoic acid into 4-hydroxy-3-methoxy-5-(all-trans-polyprenyl)benzoic acid. Also catalyzes the last step of ubiquinone biosynthesis by mediating methylation of 3-demethylubiquinone into ubiquinone. Also able to mediate the methylation of 3-demethylubiquinol into ubiquinol.</text>
</comment>
<dbReference type="Proteomes" id="UP001353858">
    <property type="component" value="Unassembled WGS sequence"/>
</dbReference>
<dbReference type="AlphaFoldDB" id="A0AAN7PEK3"/>
<dbReference type="InterPro" id="IPR029063">
    <property type="entry name" value="SAM-dependent_MTases_sf"/>
</dbReference>
<dbReference type="Pfam" id="PF13489">
    <property type="entry name" value="Methyltransf_23"/>
    <property type="match status" value="1"/>
</dbReference>
<comment type="cofactor">
    <cofactor evidence="5">
        <name>Mg(2+)</name>
        <dbReference type="ChEBI" id="CHEBI:18420"/>
    </cofactor>
</comment>
<keyword evidence="4 5" id="KW-0949">S-adenosyl-L-methionine</keyword>
<dbReference type="SUPFAM" id="SSF53335">
    <property type="entry name" value="S-adenosyl-L-methionine-dependent methyltransferases"/>
    <property type="match status" value="1"/>
</dbReference>
<feature type="binding site" evidence="5">
    <location>
        <position position="96"/>
    </location>
    <ligand>
        <name>S-adenosyl-L-methionine</name>
        <dbReference type="ChEBI" id="CHEBI:59789"/>
    </ligand>
</feature>
<evidence type="ECO:0000313" key="6">
    <source>
        <dbReference type="EMBL" id="KAK4883899.1"/>
    </source>
</evidence>
<dbReference type="GO" id="GO:0061542">
    <property type="term" value="F:3-demethylubiquinol 3-O-methyltransferase activity"/>
    <property type="evidence" value="ECO:0007669"/>
    <property type="project" value="UniProtKB-UniRule"/>
</dbReference>
<dbReference type="Gene3D" id="3.40.50.150">
    <property type="entry name" value="Vaccinia Virus protein VP39"/>
    <property type="match status" value="1"/>
</dbReference>
<keyword evidence="1 5" id="KW-0489">Methyltransferase</keyword>
<dbReference type="NCBIfam" id="TIGR01983">
    <property type="entry name" value="UbiG"/>
    <property type="match status" value="1"/>
</dbReference>
<evidence type="ECO:0000256" key="5">
    <source>
        <dbReference type="HAMAP-Rule" id="MF_03190"/>
    </source>
</evidence>
<keyword evidence="5" id="KW-0479">Metal-binding</keyword>
<dbReference type="GO" id="GO:0032259">
    <property type="term" value="P:methylation"/>
    <property type="evidence" value="ECO:0007669"/>
    <property type="project" value="UniProtKB-KW"/>
</dbReference>
<organism evidence="6 7">
    <name type="scientific">Aquatica leii</name>
    <dbReference type="NCBI Taxonomy" id="1421715"/>
    <lineage>
        <taxon>Eukaryota</taxon>
        <taxon>Metazoa</taxon>
        <taxon>Ecdysozoa</taxon>
        <taxon>Arthropoda</taxon>
        <taxon>Hexapoda</taxon>
        <taxon>Insecta</taxon>
        <taxon>Pterygota</taxon>
        <taxon>Neoptera</taxon>
        <taxon>Endopterygota</taxon>
        <taxon>Coleoptera</taxon>
        <taxon>Polyphaga</taxon>
        <taxon>Elateriformia</taxon>
        <taxon>Elateroidea</taxon>
        <taxon>Lampyridae</taxon>
        <taxon>Luciolinae</taxon>
        <taxon>Aquatica</taxon>
    </lineage>
</organism>
<dbReference type="CDD" id="cd02440">
    <property type="entry name" value="AdoMet_MTases"/>
    <property type="match status" value="1"/>
</dbReference>
<comment type="pathway">
    <text evidence="5">Cofactor biosynthesis; ubiquinone biosynthesis.</text>
</comment>